<dbReference type="AlphaFoldDB" id="A0A7W9B2Y6"/>
<organism evidence="2 3">
    <name type="scientific">Sphingopyxis panaciterrulae</name>
    <dbReference type="NCBI Taxonomy" id="462372"/>
    <lineage>
        <taxon>Bacteria</taxon>
        <taxon>Pseudomonadati</taxon>
        <taxon>Pseudomonadota</taxon>
        <taxon>Alphaproteobacteria</taxon>
        <taxon>Sphingomonadales</taxon>
        <taxon>Sphingomonadaceae</taxon>
        <taxon>Sphingopyxis</taxon>
    </lineage>
</organism>
<evidence type="ECO:0000313" key="2">
    <source>
        <dbReference type="EMBL" id="MBB5704991.1"/>
    </source>
</evidence>
<dbReference type="RefSeq" id="WP_184094625.1">
    <property type="nucleotide sequence ID" value="NZ_JACIJH010000001.1"/>
</dbReference>
<feature type="chain" id="PRO_5030926156" evidence="1">
    <location>
        <begin position="23"/>
        <end position="87"/>
    </location>
</feature>
<feature type="signal peptide" evidence="1">
    <location>
        <begin position="1"/>
        <end position="22"/>
    </location>
</feature>
<gene>
    <name evidence="2" type="ORF">FHR21_000316</name>
</gene>
<name>A0A7W9B2Y6_9SPHN</name>
<evidence type="ECO:0000313" key="3">
    <source>
        <dbReference type="Proteomes" id="UP000537161"/>
    </source>
</evidence>
<keyword evidence="3" id="KW-1185">Reference proteome</keyword>
<comment type="caution">
    <text evidence="2">The sequence shown here is derived from an EMBL/GenBank/DDBJ whole genome shotgun (WGS) entry which is preliminary data.</text>
</comment>
<reference evidence="2 3" key="1">
    <citation type="submission" date="2020-08" db="EMBL/GenBank/DDBJ databases">
        <title>Genomic Encyclopedia of Type Strains, Phase IV (KMG-IV): sequencing the most valuable type-strain genomes for metagenomic binning, comparative biology and taxonomic classification.</title>
        <authorList>
            <person name="Goeker M."/>
        </authorList>
    </citation>
    <scope>NUCLEOTIDE SEQUENCE [LARGE SCALE GENOMIC DNA]</scope>
    <source>
        <strain evidence="2 3">DSM 27163</strain>
    </source>
</reference>
<evidence type="ECO:0000256" key="1">
    <source>
        <dbReference type="SAM" id="SignalP"/>
    </source>
</evidence>
<dbReference type="EMBL" id="JACIJH010000001">
    <property type="protein sequence ID" value="MBB5704991.1"/>
    <property type="molecule type" value="Genomic_DNA"/>
</dbReference>
<keyword evidence="1" id="KW-0732">Signal</keyword>
<accession>A0A7W9B2Y6</accession>
<protein>
    <submittedName>
        <fullName evidence="2">Uncharacterized protein</fullName>
    </submittedName>
</protein>
<proteinExistence type="predicted"/>
<dbReference type="Proteomes" id="UP000537161">
    <property type="component" value="Unassembled WGS sequence"/>
</dbReference>
<sequence length="87" mass="9561">MIRKISLAVLLATAPVATFAMGSDNSSADKPDEEKIICKREVATGSIMSRRVCHTKAEWKAIAEQGKADIDRTRAMERSRSLVNGNR</sequence>